<protein>
    <recommendedName>
        <fullName evidence="7">AB hydrolase-1 domain-containing protein</fullName>
    </recommendedName>
</protein>
<evidence type="ECO:0000256" key="4">
    <source>
        <dbReference type="ARBA" id="ARBA00022801"/>
    </source>
</evidence>
<dbReference type="PANTHER" id="PTHR13390">
    <property type="entry name" value="LIPASE"/>
    <property type="match status" value="1"/>
</dbReference>
<dbReference type="Proteomes" id="UP000187013">
    <property type="component" value="Unassembled WGS sequence"/>
</dbReference>
<dbReference type="Pfam" id="PF10230">
    <property type="entry name" value="LIDHydrolase"/>
    <property type="match status" value="1"/>
</dbReference>
<organism evidence="5 6">
    <name type="scientific">Zygosaccharomyces rouxii</name>
    <dbReference type="NCBI Taxonomy" id="4956"/>
    <lineage>
        <taxon>Eukaryota</taxon>
        <taxon>Fungi</taxon>
        <taxon>Dikarya</taxon>
        <taxon>Ascomycota</taxon>
        <taxon>Saccharomycotina</taxon>
        <taxon>Saccharomycetes</taxon>
        <taxon>Saccharomycetales</taxon>
        <taxon>Saccharomycetaceae</taxon>
        <taxon>Zygosaccharomyces</taxon>
    </lineage>
</organism>
<accession>A0A1Q3A015</accession>
<dbReference type="Gene3D" id="3.40.50.1820">
    <property type="entry name" value="alpha/beta hydrolase"/>
    <property type="match status" value="1"/>
</dbReference>
<dbReference type="OMA" id="LIGYYHT"/>
<sequence>MSIRYLAGARLPTSVLHIKPKSPSPSSPLFVWIPGNPGIVQYYEEFLNLLHEKYDSFEILAISHAGMATEDPDLQKRKATIYTLDDQIQHKVEIINQFSAKDRPLIVMGHSVGAYMAQHVVLAEKLLGRVVKLGLITPTVVDIHRSQKGTQLTRAFYWVKYLPDIAAWVSDMLFNKLSSIMFTDQVISLFMGVDKESVPVATSKSLVQNPEIIRQALGLAALEMQQIRGCWPFQKKLIDHCNSNEIETKFVFSANDPWVSNATREALMVFYRENYRDRNLEISVSQDLAHSFIVKHSKYIVDEYF</sequence>
<gene>
    <name evidence="5" type="ORF">ZYGR_0N04260</name>
</gene>
<dbReference type="EMBL" id="BDGX01000014">
    <property type="protein sequence ID" value="GAV49021.1"/>
    <property type="molecule type" value="Genomic_DNA"/>
</dbReference>
<dbReference type="AlphaFoldDB" id="A0A1Q3A015"/>
<comment type="caution">
    <text evidence="5">The sequence shown here is derived from an EMBL/GenBank/DDBJ whole genome shotgun (WGS) entry which is preliminary data.</text>
</comment>
<dbReference type="PANTHER" id="PTHR13390:SF0">
    <property type="entry name" value="LIPID DROPLET-ASSOCIATED HYDROLASE"/>
    <property type="match status" value="1"/>
</dbReference>
<name>A0A1Q3A015_ZYGRO</name>
<reference evidence="5 6" key="1">
    <citation type="submission" date="2016-08" db="EMBL/GenBank/DDBJ databases">
        <title>Draft genome sequence of allopolyploid Zygosaccharomyces rouxii.</title>
        <authorList>
            <person name="Watanabe J."/>
            <person name="Uehara K."/>
            <person name="Mogi Y."/>
            <person name="Tsukioka Y."/>
        </authorList>
    </citation>
    <scope>NUCLEOTIDE SEQUENCE [LARGE SCALE GENOMIC DNA]</scope>
    <source>
        <strain evidence="5 6">NBRC 110957</strain>
    </source>
</reference>
<evidence type="ECO:0000256" key="2">
    <source>
        <dbReference type="ARBA" id="ARBA00008300"/>
    </source>
</evidence>
<keyword evidence="4" id="KW-0378">Hydrolase</keyword>
<dbReference type="eggNOG" id="KOG3975">
    <property type="taxonomic scope" value="Eukaryota"/>
</dbReference>
<dbReference type="InterPro" id="IPR019363">
    <property type="entry name" value="LDAH"/>
</dbReference>
<dbReference type="InterPro" id="IPR029058">
    <property type="entry name" value="AB_hydrolase_fold"/>
</dbReference>
<evidence type="ECO:0008006" key="7">
    <source>
        <dbReference type="Google" id="ProtNLM"/>
    </source>
</evidence>
<proteinExistence type="inferred from homology"/>
<evidence type="ECO:0000313" key="5">
    <source>
        <dbReference type="EMBL" id="GAV49021.1"/>
    </source>
</evidence>
<evidence type="ECO:0000256" key="1">
    <source>
        <dbReference type="ARBA" id="ARBA00004502"/>
    </source>
</evidence>
<comment type="similarity">
    <text evidence="2">Belongs to the AB hydrolase superfamily. LDAH family.</text>
</comment>
<comment type="subcellular location">
    <subcellularLocation>
        <location evidence="1">Lipid droplet</location>
    </subcellularLocation>
</comment>
<dbReference type="OrthoDB" id="448051at2759"/>
<dbReference type="GO" id="GO:0019433">
    <property type="term" value="P:triglyceride catabolic process"/>
    <property type="evidence" value="ECO:0007669"/>
    <property type="project" value="EnsemblFungi"/>
</dbReference>
<keyword evidence="3" id="KW-0551">Lipid droplet</keyword>
<evidence type="ECO:0000313" key="6">
    <source>
        <dbReference type="Proteomes" id="UP000187013"/>
    </source>
</evidence>
<dbReference type="GO" id="GO:0019915">
    <property type="term" value="P:lipid storage"/>
    <property type="evidence" value="ECO:0007669"/>
    <property type="project" value="InterPro"/>
</dbReference>
<dbReference type="SUPFAM" id="SSF53474">
    <property type="entry name" value="alpha/beta-Hydrolases"/>
    <property type="match status" value="1"/>
</dbReference>
<dbReference type="GO" id="GO:0005811">
    <property type="term" value="C:lipid droplet"/>
    <property type="evidence" value="ECO:0007669"/>
    <property type="project" value="UniProtKB-SubCell"/>
</dbReference>
<evidence type="ECO:0000256" key="3">
    <source>
        <dbReference type="ARBA" id="ARBA00022677"/>
    </source>
</evidence>
<dbReference type="GO" id="GO:0004806">
    <property type="term" value="F:triacylglycerol lipase activity"/>
    <property type="evidence" value="ECO:0007669"/>
    <property type="project" value="EnsemblFungi"/>
</dbReference>